<dbReference type="Proteomes" id="UP000616779">
    <property type="component" value="Unassembled WGS sequence"/>
</dbReference>
<sequence length="297" mass="33636">MKSYLNGYTLGNQILMMKGKKKGMSFLVVEGRTDSFGYYWLINREKCFPIAAHSKINVIDTIRFLEVKNADGVLGIIDSDFWNLENVALNSNNLAKTDTHDIETIVLSTPALEKLLLFYGDIDKIPSIENVTNKLLEAGKPLGYLRWVSSKRNMNLNFKGLDFNCFVDDETLNVNLENMISAVINNTQKCKLKLDDLKKIVEFGLKNSTHSPWQVCCGHDLVEVLCISLSKLFGSFGTPAKNNTVSKWLLLAYESAYFEKTGLYSSILDWEARNTPYIILSDQYKNQLSKKLVSQIS</sequence>
<organism evidence="2 3">
    <name type="scientific">Paenibacillus phytorum</name>
    <dbReference type="NCBI Taxonomy" id="2654977"/>
    <lineage>
        <taxon>Bacteria</taxon>
        <taxon>Bacillati</taxon>
        <taxon>Bacillota</taxon>
        <taxon>Bacilli</taxon>
        <taxon>Bacillales</taxon>
        <taxon>Paenibacillaceae</taxon>
        <taxon>Paenibacillus</taxon>
    </lineage>
</organism>
<gene>
    <name evidence="2" type="ORF">GC098_29695</name>
</gene>
<name>A0ABX1Y689_9BACL</name>
<dbReference type="Pfam" id="PF14491">
    <property type="entry name" value="DUF4435"/>
    <property type="match status" value="1"/>
</dbReference>
<reference evidence="2 3" key="1">
    <citation type="submission" date="2019-10" db="EMBL/GenBank/DDBJ databases">
        <title>Description of Paenibacillus terrestris sp. nov.</title>
        <authorList>
            <person name="Carlier A."/>
            <person name="Qi S."/>
        </authorList>
    </citation>
    <scope>NUCLEOTIDE SEQUENCE [LARGE SCALE GENOMIC DNA]</scope>
    <source>
        <strain evidence="2 3">LMG 31458</strain>
    </source>
</reference>
<dbReference type="EMBL" id="WHOA01000216">
    <property type="protein sequence ID" value="NOU75500.1"/>
    <property type="molecule type" value="Genomic_DNA"/>
</dbReference>
<protein>
    <submittedName>
        <fullName evidence="2">DUF4435 domain-containing protein</fullName>
    </submittedName>
</protein>
<evidence type="ECO:0000313" key="2">
    <source>
        <dbReference type="EMBL" id="NOU75500.1"/>
    </source>
</evidence>
<proteinExistence type="predicted"/>
<evidence type="ECO:0000313" key="3">
    <source>
        <dbReference type="Proteomes" id="UP000616779"/>
    </source>
</evidence>
<feature type="domain" description="DUF4435" evidence="1">
    <location>
        <begin position="29"/>
        <end position="229"/>
    </location>
</feature>
<accession>A0ABX1Y689</accession>
<evidence type="ECO:0000259" key="1">
    <source>
        <dbReference type="Pfam" id="PF14491"/>
    </source>
</evidence>
<dbReference type="RefSeq" id="WP_171647182.1">
    <property type="nucleotide sequence ID" value="NZ_WHOA01000216.1"/>
</dbReference>
<comment type="caution">
    <text evidence="2">The sequence shown here is derived from an EMBL/GenBank/DDBJ whole genome shotgun (WGS) entry which is preliminary data.</text>
</comment>
<keyword evidence="3" id="KW-1185">Reference proteome</keyword>
<dbReference type="InterPro" id="IPR029492">
    <property type="entry name" value="DUF4435"/>
</dbReference>